<name>A0A182QTR2_9DIPT</name>
<evidence type="ECO:0000313" key="3">
    <source>
        <dbReference type="EnsemblMetazoa" id="AFAF016675-PA"/>
    </source>
</evidence>
<feature type="region of interest" description="Disordered" evidence="1">
    <location>
        <begin position="244"/>
        <end position="271"/>
    </location>
</feature>
<keyword evidence="2" id="KW-0472">Membrane</keyword>
<organism evidence="3 4">
    <name type="scientific">Anopheles farauti</name>
    <dbReference type="NCBI Taxonomy" id="69004"/>
    <lineage>
        <taxon>Eukaryota</taxon>
        <taxon>Metazoa</taxon>
        <taxon>Ecdysozoa</taxon>
        <taxon>Arthropoda</taxon>
        <taxon>Hexapoda</taxon>
        <taxon>Insecta</taxon>
        <taxon>Pterygota</taxon>
        <taxon>Neoptera</taxon>
        <taxon>Endopterygota</taxon>
        <taxon>Diptera</taxon>
        <taxon>Nematocera</taxon>
        <taxon>Culicoidea</taxon>
        <taxon>Culicidae</taxon>
        <taxon>Anophelinae</taxon>
        <taxon>Anopheles</taxon>
    </lineage>
</organism>
<dbReference type="Proteomes" id="UP000075886">
    <property type="component" value="Unassembled WGS sequence"/>
</dbReference>
<sequence>MTVAPGAIRVAITGTKPSGPLAKRKVRVVPVLMRLSLRMHGNRHLPVPPVTWTNRIIYPSTIVYRATTTTTLDRWRNNGAIKFNLDRTGRYGLIASSTRATVRRRTTHPTMVITLLPMIPMLPVAGACAVIGTLASTLGLMSVALVGGGGPPVPSPVDVDVPPYSEPNLGVSLHRLSFSRLLTNAAFVSTPLIVLLKMPPPFASGSDGFESLSSGCDNSEQESLKLKSEDESSILSNVLARSNDELNSWSEGEPPGPERNDDDDEVGGGGSAVRRIFCSRKSVPSSWRTCSAPFGLGRFTA</sequence>
<feature type="transmembrane region" description="Helical" evidence="2">
    <location>
        <begin position="112"/>
        <end position="135"/>
    </location>
</feature>
<feature type="region of interest" description="Disordered" evidence="1">
    <location>
        <begin position="207"/>
        <end position="231"/>
    </location>
</feature>
<reference evidence="4" key="1">
    <citation type="submission" date="2014-01" db="EMBL/GenBank/DDBJ databases">
        <title>The Genome Sequence of Anopheles farauti FAR1 (V2).</title>
        <authorList>
            <consortium name="The Broad Institute Genomics Platform"/>
            <person name="Neafsey D.E."/>
            <person name="Besansky N."/>
            <person name="Howell P."/>
            <person name="Walton C."/>
            <person name="Young S.K."/>
            <person name="Zeng Q."/>
            <person name="Gargeya S."/>
            <person name="Fitzgerald M."/>
            <person name="Haas B."/>
            <person name="Abouelleil A."/>
            <person name="Allen A.W."/>
            <person name="Alvarado L."/>
            <person name="Arachchi H.M."/>
            <person name="Berlin A.M."/>
            <person name="Chapman S.B."/>
            <person name="Gainer-Dewar J."/>
            <person name="Goldberg J."/>
            <person name="Griggs A."/>
            <person name="Gujja S."/>
            <person name="Hansen M."/>
            <person name="Howarth C."/>
            <person name="Imamovic A."/>
            <person name="Ireland A."/>
            <person name="Larimer J."/>
            <person name="McCowan C."/>
            <person name="Murphy C."/>
            <person name="Pearson M."/>
            <person name="Poon T.W."/>
            <person name="Priest M."/>
            <person name="Roberts A."/>
            <person name="Saif S."/>
            <person name="Shea T."/>
            <person name="Sisk P."/>
            <person name="Sykes S."/>
            <person name="Wortman J."/>
            <person name="Nusbaum C."/>
            <person name="Birren B."/>
        </authorList>
    </citation>
    <scope>NUCLEOTIDE SEQUENCE [LARGE SCALE GENOMIC DNA]</scope>
    <source>
        <strain evidence="4">FAR1</strain>
    </source>
</reference>
<accession>A0A182QTR2</accession>
<evidence type="ECO:0000256" key="2">
    <source>
        <dbReference type="SAM" id="Phobius"/>
    </source>
</evidence>
<evidence type="ECO:0000313" key="4">
    <source>
        <dbReference type="Proteomes" id="UP000075886"/>
    </source>
</evidence>
<dbReference type="EMBL" id="AXCN02000584">
    <property type="status" value="NOT_ANNOTATED_CDS"/>
    <property type="molecule type" value="Genomic_DNA"/>
</dbReference>
<evidence type="ECO:0000256" key="1">
    <source>
        <dbReference type="SAM" id="MobiDB-lite"/>
    </source>
</evidence>
<keyword evidence="4" id="KW-1185">Reference proteome</keyword>
<dbReference type="VEuPathDB" id="VectorBase:AFAF016675"/>
<protein>
    <submittedName>
        <fullName evidence="3">Uncharacterized protein</fullName>
    </submittedName>
</protein>
<proteinExistence type="predicted"/>
<keyword evidence="2" id="KW-1133">Transmembrane helix</keyword>
<keyword evidence="2" id="KW-0812">Transmembrane</keyword>
<dbReference type="EnsemblMetazoa" id="AFAF016675-RA">
    <property type="protein sequence ID" value="AFAF016675-PA"/>
    <property type="gene ID" value="AFAF016675"/>
</dbReference>
<reference evidence="3" key="2">
    <citation type="submission" date="2020-05" db="UniProtKB">
        <authorList>
            <consortium name="EnsemblMetazoa"/>
        </authorList>
    </citation>
    <scope>IDENTIFICATION</scope>
    <source>
        <strain evidence="3">FAR1</strain>
    </source>
</reference>
<dbReference type="AlphaFoldDB" id="A0A182QTR2"/>